<feature type="compositionally biased region" description="Polar residues" evidence="1">
    <location>
        <begin position="35"/>
        <end position="44"/>
    </location>
</feature>
<evidence type="ECO:0000313" key="3">
    <source>
        <dbReference type="EMBL" id="USS93366.1"/>
    </source>
</evidence>
<feature type="transmembrane region" description="Helical" evidence="2">
    <location>
        <begin position="102"/>
        <end position="123"/>
    </location>
</feature>
<keyword evidence="2" id="KW-1133">Transmembrane helix</keyword>
<proteinExistence type="predicted"/>
<gene>
    <name evidence="3" type="ORF">M8332_00415</name>
</gene>
<feature type="compositionally biased region" description="Basic and acidic residues" evidence="1">
    <location>
        <begin position="51"/>
        <end position="67"/>
    </location>
</feature>
<keyword evidence="2" id="KW-0472">Membrane</keyword>
<name>A0ABY5C3K8_9LACO</name>
<evidence type="ECO:0008006" key="5">
    <source>
        <dbReference type="Google" id="ProtNLM"/>
    </source>
</evidence>
<organism evidence="3 4">
    <name type="scientific">Fructilactobacillus ixorae</name>
    <dbReference type="NCBI Taxonomy" id="1750535"/>
    <lineage>
        <taxon>Bacteria</taxon>
        <taxon>Bacillati</taxon>
        <taxon>Bacillota</taxon>
        <taxon>Bacilli</taxon>
        <taxon>Lactobacillales</taxon>
        <taxon>Lactobacillaceae</taxon>
        <taxon>Fructilactobacillus</taxon>
    </lineage>
</organism>
<dbReference type="RefSeq" id="WP_252780190.1">
    <property type="nucleotide sequence ID" value="NZ_CP097478.1"/>
</dbReference>
<evidence type="ECO:0000256" key="2">
    <source>
        <dbReference type="SAM" id="Phobius"/>
    </source>
</evidence>
<protein>
    <recommendedName>
        <fullName evidence="5">Gram-positive cocci surface proteins LPxTG domain-containing protein</fullName>
    </recommendedName>
</protein>
<evidence type="ECO:0000256" key="1">
    <source>
        <dbReference type="SAM" id="MobiDB-lite"/>
    </source>
</evidence>
<keyword evidence="2" id="KW-0812">Transmembrane</keyword>
<dbReference type="Proteomes" id="UP001057532">
    <property type="component" value="Chromosome"/>
</dbReference>
<reference evidence="3" key="1">
    <citation type="submission" date="2022-05" db="EMBL/GenBank/DDBJ databases">
        <authorList>
            <person name="Oliphant S.A."/>
            <person name="Watson-Haigh N.S."/>
            <person name="Sumby K.M."/>
            <person name="Gardner J.M."/>
            <person name="Jiranek V."/>
        </authorList>
    </citation>
    <scope>NUCLEOTIDE SEQUENCE</scope>
    <source>
        <strain evidence="3">Ru20-1</strain>
    </source>
</reference>
<feature type="region of interest" description="Disordered" evidence="1">
    <location>
        <begin position="35"/>
        <end position="93"/>
    </location>
</feature>
<sequence length="140" mass="15206">MKFDKQKAFLFAILGLALIAVIFGTSSIYADNQFSSGTSKQSSAALAVSPNEKHQKKDHPKKDEHQPSPKKPATNHDNEVKENPMASVKPAPAAQLPQTGQFLHVGVTATGIVVLFLVSLIVINSHFQAKLKALYDQNDQ</sequence>
<dbReference type="EMBL" id="CP097478">
    <property type="protein sequence ID" value="USS93366.1"/>
    <property type="molecule type" value="Genomic_DNA"/>
</dbReference>
<keyword evidence="4" id="KW-1185">Reference proteome</keyword>
<accession>A0ABY5C3K8</accession>
<evidence type="ECO:0000313" key="4">
    <source>
        <dbReference type="Proteomes" id="UP001057532"/>
    </source>
</evidence>